<feature type="domain" description="Major capsid protein N-terminal" evidence="5">
    <location>
        <begin position="29"/>
        <end position="215"/>
    </location>
</feature>
<dbReference type="InterPro" id="IPR016112">
    <property type="entry name" value="VP_dsDNA_II"/>
</dbReference>
<comment type="subcellular location">
    <subcellularLocation>
        <location evidence="1">Virion</location>
    </subcellularLocation>
</comment>
<name>A0A5J6VK85_9VIRU</name>
<dbReference type="EMBL" id="MN448286">
    <property type="protein sequence ID" value="QFG74350.1"/>
    <property type="molecule type" value="Genomic_DNA"/>
</dbReference>
<dbReference type="GO" id="GO:0019028">
    <property type="term" value="C:viral capsid"/>
    <property type="evidence" value="ECO:0007669"/>
    <property type="project" value="UniProtKB-KW"/>
</dbReference>
<dbReference type="Pfam" id="PF16903">
    <property type="entry name" value="Capsid_N"/>
    <property type="match status" value="1"/>
</dbReference>
<accession>A0A5J6VK85</accession>
<keyword evidence="3" id="KW-0946">Virion</keyword>
<dbReference type="Gene3D" id="2.70.9.10">
    <property type="entry name" value="Adenovirus Type 2 Hexon, domain 4"/>
    <property type="match status" value="1"/>
</dbReference>
<dbReference type="InterPro" id="IPR031654">
    <property type="entry name" value="Capsid_N"/>
</dbReference>
<evidence type="ECO:0000259" key="4">
    <source>
        <dbReference type="Pfam" id="PF04451"/>
    </source>
</evidence>
<feature type="domain" description="Major capsid protein C-terminal" evidence="4">
    <location>
        <begin position="260"/>
        <end position="461"/>
    </location>
</feature>
<reference evidence="6" key="1">
    <citation type="journal article" date="2019" name="Philos. Trans. R. Soc. Lond., B, Biol. Sci.">
        <title>Targeted metagenomic recovery of four divergent viruses reveals shared and distinctive characteristics of giant viruses of marine eukaryotes.</title>
        <authorList>
            <person name="Needham D.M."/>
            <person name="Poirier C."/>
            <person name="Hehenberger E."/>
            <person name="Jimenez V."/>
            <person name="Swalwell J.E."/>
            <person name="Santoro A.E."/>
            <person name="Worden A.Z."/>
        </authorList>
    </citation>
    <scope>NUCLEOTIDE SEQUENCE</scope>
    <source>
        <strain evidence="6">MPacV-611</strain>
    </source>
</reference>
<organism evidence="6">
    <name type="scientific">Megaviridae environmental sample</name>
    <dbReference type="NCBI Taxonomy" id="1737588"/>
    <lineage>
        <taxon>Viruses</taxon>
        <taxon>Varidnaviria</taxon>
        <taxon>Bamfordvirae</taxon>
        <taxon>Nucleocytoviricota</taxon>
        <taxon>Megaviricetes</taxon>
        <taxon>Imitervirales</taxon>
        <taxon>Mimiviridae</taxon>
        <taxon>environmental samples</taxon>
    </lineage>
</organism>
<evidence type="ECO:0000256" key="1">
    <source>
        <dbReference type="ARBA" id="ARBA00004328"/>
    </source>
</evidence>
<dbReference type="InterPro" id="IPR038519">
    <property type="entry name" value="MCP_C_sf"/>
</dbReference>
<dbReference type="Gene3D" id="2.70.9.20">
    <property type="entry name" value="Major capsid protein Vp54"/>
    <property type="match status" value="1"/>
</dbReference>
<dbReference type="GO" id="GO:0005198">
    <property type="term" value="F:structural molecule activity"/>
    <property type="evidence" value="ECO:0007669"/>
    <property type="project" value="InterPro"/>
</dbReference>
<proteinExistence type="predicted"/>
<dbReference type="SUPFAM" id="SSF49749">
    <property type="entry name" value="Group II dsDNA viruses VP"/>
    <property type="match status" value="2"/>
</dbReference>
<evidence type="ECO:0000256" key="3">
    <source>
        <dbReference type="ARBA" id="ARBA00022844"/>
    </source>
</evidence>
<sequence length="466" mass="54222">MATSRGALLELIAKGDLDEYLFTNDLKYSMFRNSFRKITNFSEHHTSIYSGSNTDWGGTLKFKIGRYGDLLNQMYLVMKLPEVSVEDIVGESEQIFSSDFRVKWKDYIGNIIVENVKLKIGGQLIDEHTGEYLQMFTDLYDMSWSKLNMIGHNKSMIVPTTKIDSYYLYIPLRFWFCNDIRKSLPLIALEYSDVEVEIKLRKWDEVYHVLKTVDEYFGATSGNTVRKSTKNFAHTTKKLSKKSFTDVYLECNFIYLDAEERVVTTKMKHELVIMQTQNMRVTCNKLNNIKLNFNHSVREMFFAIQNIDYVNNLGEIFNYCGKPKYLPSDKTEVTDFLWAQIPNRHLLDKGSLVFEGIEKVKDKDFNFWHYVQNYEHYRNTLYHNYYMYSFGADKMSNSGSCNFSRIDNIELRFSLRDSKVEPISFIDGSSDTITVGPGTNPIVSIYVNNYNVFVIEGGMGGLMFSC</sequence>
<protein>
    <submittedName>
        <fullName evidence="6">Major capsid protein</fullName>
    </submittedName>
</protein>
<evidence type="ECO:0000256" key="2">
    <source>
        <dbReference type="ARBA" id="ARBA00022561"/>
    </source>
</evidence>
<dbReference type="Pfam" id="PF04451">
    <property type="entry name" value="Capsid_NCLDV"/>
    <property type="match status" value="1"/>
</dbReference>
<dbReference type="InterPro" id="IPR007542">
    <property type="entry name" value="MCP_C"/>
</dbReference>
<keyword evidence="2" id="KW-0167">Capsid protein</keyword>
<evidence type="ECO:0000313" key="6">
    <source>
        <dbReference type="EMBL" id="QFG74350.1"/>
    </source>
</evidence>
<evidence type="ECO:0000259" key="5">
    <source>
        <dbReference type="Pfam" id="PF16903"/>
    </source>
</evidence>